<proteinExistence type="predicted"/>
<evidence type="ECO:0000313" key="7">
    <source>
        <dbReference type="EMBL" id="SFV61654.1"/>
    </source>
</evidence>
<dbReference type="GO" id="GO:0005576">
    <property type="term" value="C:extracellular region"/>
    <property type="evidence" value="ECO:0007669"/>
    <property type="project" value="TreeGrafter"/>
</dbReference>
<dbReference type="PROSITE" id="PS52029">
    <property type="entry name" value="LD_TPASE"/>
    <property type="match status" value="1"/>
</dbReference>
<evidence type="ECO:0000256" key="1">
    <source>
        <dbReference type="ARBA" id="ARBA00004752"/>
    </source>
</evidence>
<gene>
    <name evidence="7" type="ORF">MNB_SV-9-1485</name>
</gene>
<keyword evidence="3" id="KW-0133">Cell shape</keyword>
<dbReference type="PANTHER" id="PTHR30582">
    <property type="entry name" value="L,D-TRANSPEPTIDASE"/>
    <property type="match status" value="1"/>
</dbReference>
<accession>A0A1W1C7E7</accession>
<keyword evidence="5" id="KW-0961">Cell wall biogenesis/degradation</keyword>
<dbReference type="GO" id="GO:0008360">
    <property type="term" value="P:regulation of cell shape"/>
    <property type="evidence" value="ECO:0007669"/>
    <property type="project" value="UniProtKB-KW"/>
</dbReference>
<dbReference type="Gene3D" id="2.40.440.10">
    <property type="entry name" value="L,D-transpeptidase catalytic domain-like"/>
    <property type="match status" value="1"/>
</dbReference>
<dbReference type="UniPathway" id="UPA00219"/>
<evidence type="ECO:0000259" key="6">
    <source>
        <dbReference type="PROSITE" id="PS52029"/>
    </source>
</evidence>
<dbReference type="AlphaFoldDB" id="A0A1W1C7E7"/>
<comment type="pathway">
    <text evidence="1">Cell wall biogenesis; peptidoglycan biosynthesis.</text>
</comment>
<protein>
    <recommendedName>
        <fullName evidence="6">L,D-TPase catalytic domain-containing protein</fullName>
    </recommendedName>
</protein>
<dbReference type="GO" id="GO:0016740">
    <property type="term" value="F:transferase activity"/>
    <property type="evidence" value="ECO:0007669"/>
    <property type="project" value="UniProtKB-KW"/>
</dbReference>
<evidence type="ECO:0000256" key="3">
    <source>
        <dbReference type="ARBA" id="ARBA00022960"/>
    </source>
</evidence>
<name>A0A1W1C7E7_9ZZZZ</name>
<dbReference type="PANTHER" id="PTHR30582:SF2">
    <property type="entry name" value="L,D-TRANSPEPTIDASE YCIB-RELATED"/>
    <property type="match status" value="1"/>
</dbReference>
<reference evidence="7" key="1">
    <citation type="submission" date="2016-10" db="EMBL/GenBank/DDBJ databases">
        <authorList>
            <person name="de Groot N.N."/>
        </authorList>
    </citation>
    <scope>NUCLEOTIDE SEQUENCE</scope>
</reference>
<sequence>MFSNSEDRYFYNKELRELSRDIYISQEQSRLLQIRCKKERNKSFNNRTFESCIRALKNLRNKEISLIREKNRYINLRNHNIRIEKYQRREARREQKKIYYKNKAYNKKISKKKSNIKVDIDLSQQKMFVYEGNNLLYTWLVSTAKKGYNTPKGSYKPYHLEKMHYSKLYDNSPMPYSIFFKGGYAIHGTNNIKHLGKKASHGCVRLKPSNAKKLYNLVKDYGYKRTSIKIRS</sequence>
<dbReference type="InterPro" id="IPR038063">
    <property type="entry name" value="Transpep_catalytic_dom"/>
</dbReference>
<feature type="domain" description="L,D-TPase catalytic" evidence="6">
    <location>
        <begin position="116"/>
        <end position="231"/>
    </location>
</feature>
<dbReference type="InterPro" id="IPR005490">
    <property type="entry name" value="LD_TPept_cat_dom"/>
</dbReference>
<evidence type="ECO:0000256" key="4">
    <source>
        <dbReference type="ARBA" id="ARBA00022984"/>
    </source>
</evidence>
<dbReference type="GO" id="GO:0071972">
    <property type="term" value="F:peptidoglycan L,D-transpeptidase activity"/>
    <property type="evidence" value="ECO:0007669"/>
    <property type="project" value="TreeGrafter"/>
</dbReference>
<dbReference type="EMBL" id="FPHG01000048">
    <property type="protein sequence ID" value="SFV61654.1"/>
    <property type="molecule type" value="Genomic_DNA"/>
</dbReference>
<dbReference type="Pfam" id="PF03734">
    <property type="entry name" value="YkuD"/>
    <property type="match status" value="1"/>
</dbReference>
<dbReference type="SUPFAM" id="SSF141523">
    <property type="entry name" value="L,D-transpeptidase catalytic domain-like"/>
    <property type="match status" value="1"/>
</dbReference>
<evidence type="ECO:0000256" key="2">
    <source>
        <dbReference type="ARBA" id="ARBA00022679"/>
    </source>
</evidence>
<keyword evidence="4" id="KW-0573">Peptidoglycan synthesis</keyword>
<evidence type="ECO:0000256" key="5">
    <source>
        <dbReference type="ARBA" id="ARBA00023316"/>
    </source>
</evidence>
<keyword evidence="2" id="KW-0808">Transferase</keyword>
<dbReference type="InterPro" id="IPR050979">
    <property type="entry name" value="LD-transpeptidase"/>
</dbReference>
<dbReference type="CDD" id="cd16913">
    <property type="entry name" value="YkuD_like"/>
    <property type="match status" value="1"/>
</dbReference>
<dbReference type="GO" id="GO:0018104">
    <property type="term" value="P:peptidoglycan-protein cross-linking"/>
    <property type="evidence" value="ECO:0007669"/>
    <property type="project" value="TreeGrafter"/>
</dbReference>
<organism evidence="7">
    <name type="scientific">hydrothermal vent metagenome</name>
    <dbReference type="NCBI Taxonomy" id="652676"/>
    <lineage>
        <taxon>unclassified sequences</taxon>
        <taxon>metagenomes</taxon>
        <taxon>ecological metagenomes</taxon>
    </lineage>
</organism>
<dbReference type="GO" id="GO:0071555">
    <property type="term" value="P:cell wall organization"/>
    <property type="evidence" value="ECO:0007669"/>
    <property type="project" value="UniProtKB-KW"/>
</dbReference>